<comment type="caution">
    <text evidence="2">The sequence shown here is derived from an EMBL/GenBank/DDBJ whole genome shotgun (WGS) entry which is preliminary data.</text>
</comment>
<dbReference type="EMBL" id="BKCJ010004520">
    <property type="protein sequence ID" value="GEU61533.1"/>
    <property type="molecule type" value="Genomic_DNA"/>
</dbReference>
<proteinExistence type="predicted"/>
<accession>A0A6L2LI96</accession>
<dbReference type="PANTHER" id="PTHR11439">
    <property type="entry name" value="GAG-POL-RELATED RETROTRANSPOSON"/>
    <property type="match status" value="1"/>
</dbReference>
<dbReference type="InterPro" id="IPR057670">
    <property type="entry name" value="SH3_retrovirus"/>
</dbReference>
<dbReference type="AlphaFoldDB" id="A0A6L2LI96"/>
<feature type="domain" description="Retroviral polymerase SH3-like" evidence="1">
    <location>
        <begin position="390"/>
        <end position="446"/>
    </location>
</feature>
<evidence type="ECO:0000313" key="2">
    <source>
        <dbReference type="EMBL" id="GEU61533.1"/>
    </source>
</evidence>
<dbReference type="CDD" id="cd09272">
    <property type="entry name" value="RNase_HI_RT_Ty1"/>
    <property type="match status" value="1"/>
</dbReference>
<sequence>MGIPIEHQLKFNSIKDDKKLIEGVENRFGRNAATRKTQRNLLKQQYEYFTAPSSKMLDQTFNRLQKLMSQNKVDIDTMSMDDLYNNLNVYEPEVKGMSSSSSSTQNMDFISFSNNNTSNTNGADNNAQAVNTAHGVSTASTQVNAAYSINIDNLNDMEEIDLRWLMAMLTMRARRFLKNTKRKLIVNGNETIGFDKFKVECYNCQKREHFTRECRALRNQENKNKESSSRSVPVETSTSIALVSCDGLGGYDWSDQVEEGPNYTLIAFSSSSFDSESVIVDNCKKGLGYENYNVVLPPYTGNFMPPTSNFSFTGLDEFVNKSVVENCKAMSSEEEPKVVRKYDDAPKIKEWVSDDEEEDVSQPKFEKKTVRPSIVKIKTPTLSFMRPFRCPVTILNTIDHLGKFDGKADEGFFVGYSLNSKAFRVFNSKTRIVEENLHIRFSERTPNVVSTKASDSVGQARKETEPVKIYILLPLWTDDLPFSQDLKISHDDGSKPSSDDVNELPFDPKMHALEDDNTFDFSSDDEDDGKVADMNNLDTTIQELCIAFERLMHEKFQMSSMGELTFFLRLQVKQKKDGIFISQDKYVAEILKKFRSMIGSLMYLTYSRPDIMFVVCACARYEVYTKVFHLHAVKMIFRYLNGQPKLGLWYKKDSSFNLVAYTDSDYVGAILDRKSTIVGCQFLGCRLISWQCKKKTVVANSTTKAEYVTASSCYGQVLWIQNQLLDYGLESSGNEESLGEDASKHGRIDAIDGEEVFVDEHEVAVKRVHDKVNVVEEVVKVINTAKLIIDAAQDSVAGDIVSTASVATTGSAATTTTATITTVGDITLAQALEKRKSTKPKEKGIVIKELPMKRKDQIRLDEEASLKLQAAFDEEERLAREKAEKVEEANIALIET</sequence>
<protein>
    <recommendedName>
        <fullName evidence="1">Retroviral polymerase SH3-like domain-containing protein</fullName>
    </recommendedName>
</protein>
<dbReference type="Gene3D" id="4.10.60.10">
    <property type="entry name" value="Zinc finger, CCHC-type"/>
    <property type="match status" value="1"/>
</dbReference>
<dbReference type="PANTHER" id="PTHR11439:SF495">
    <property type="entry name" value="REVERSE TRANSCRIPTASE, RNA-DEPENDENT DNA POLYMERASE-RELATED"/>
    <property type="match status" value="1"/>
</dbReference>
<name>A0A6L2LI96_TANCI</name>
<dbReference type="Pfam" id="PF25597">
    <property type="entry name" value="SH3_retrovirus"/>
    <property type="match status" value="1"/>
</dbReference>
<reference evidence="2" key="1">
    <citation type="journal article" date="2019" name="Sci. Rep.">
        <title>Draft genome of Tanacetum cinerariifolium, the natural source of mosquito coil.</title>
        <authorList>
            <person name="Yamashiro T."/>
            <person name="Shiraishi A."/>
            <person name="Satake H."/>
            <person name="Nakayama K."/>
        </authorList>
    </citation>
    <scope>NUCLEOTIDE SEQUENCE</scope>
</reference>
<organism evidence="2">
    <name type="scientific">Tanacetum cinerariifolium</name>
    <name type="common">Dalmatian daisy</name>
    <name type="synonym">Chrysanthemum cinerariifolium</name>
    <dbReference type="NCBI Taxonomy" id="118510"/>
    <lineage>
        <taxon>Eukaryota</taxon>
        <taxon>Viridiplantae</taxon>
        <taxon>Streptophyta</taxon>
        <taxon>Embryophyta</taxon>
        <taxon>Tracheophyta</taxon>
        <taxon>Spermatophyta</taxon>
        <taxon>Magnoliopsida</taxon>
        <taxon>eudicotyledons</taxon>
        <taxon>Gunneridae</taxon>
        <taxon>Pentapetalae</taxon>
        <taxon>asterids</taxon>
        <taxon>campanulids</taxon>
        <taxon>Asterales</taxon>
        <taxon>Asteraceae</taxon>
        <taxon>Asteroideae</taxon>
        <taxon>Anthemideae</taxon>
        <taxon>Anthemidinae</taxon>
        <taxon>Tanacetum</taxon>
    </lineage>
</organism>
<evidence type="ECO:0000259" key="1">
    <source>
        <dbReference type="Pfam" id="PF25597"/>
    </source>
</evidence>
<gene>
    <name evidence="2" type="ORF">Tci_033511</name>
</gene>